<dbReference type="InParanoid" id="B4JIZ1"/>
<name>B4JIZ1_DROGR</name>
<keyword evidence="5" id="KW-0285">Flavoprotein</keyword>
<evidence type="ECO:0000256" key="4">
    <source>
        <dbReference type="ARBA" id="ARBA00012801"/>
    </source>
</evidence>
<evidence type="ECO:0000313" key="8">
    <source>
        <dbReference type="EMBL" id="EDV99555.1"/>
    </source>
</evidence>
<comment type="pathway">
    <text evidence="2">Cofactor metabolism; pyridoxal 5'-phosphate salvage; pyridoxal 5'-phosphate from pyridoxamine 5'-phosphate: step 1/1.</text>
</comment>
<sequence length="215" mass="24776">MAQSTVAHIVDYPNKPVAFLKQLLQAVAQPDVLQYMNLATIDEEFGVLNRTVLYRGFSDDECVIYVTQRFTRNYQNLKANAKCAITFLFPQALLPEQGPNPLTWQVRLIGARAVELPESELDAWWAKELLPAQIRASIFPCGKPVDYDQLKTKHDQFLKDHLESGKPLQRPPTFTAFKFPTLRWDFMKVGVNQIADRLQYRQHDDGQWQVMHVST</sequence>
<dbReference type="PANTHER" id="PTHR10851">
    <property type="entry name" value="PYRIDOXINE-5-PHOSPHATE OXIDASE"/>
    <property type="match status" value="1"/>
</dbReference>
<evidence type="ECO:0000256" key="7">
    <source>
        <dbReference type="ARBA" id="ARBA00023002"/>
    </source>
</evidence>
<dbReference type="GO" id="GO:0004733">
    <property type="term" value="F:pyridoxamine phosphate oxidase activity"/>
    <property type="evidence" value="ECO:0007669"/>
    <property type="project" value="UniProtKB-EC"/>
</dbReference>
<dbReference type="InterPro" id="IPR000659">
    <property type="entry name" value="Pyridox_Oxase"/>
</dbReference>
<keyword evidence="6" id="KW-0288">FMN</keyword>
<dbReference type="SMR" id="B4JIZ1"/>
<organism evidence="9">
    <name type="scientific">Drosophila grimshawi</name>
    <name type="common">Hawaiian fruit fly</name>
    <name type="synonym">Idiomyia grimshawi</name>
    <dbReference type="NCBI Taxonomy" id="7222"/>
    <lineage>
        <taxon>Eukaryota</taxon>
        <taxon>Metazoa</taxon>
        <taxon>Ecdysozoa</taxon>
        <taxon>Arthropoda</taxon>
        <taxon>Hexapoda</taxon>
        <taxon>Insecta</taxon>
        <taxon>Pterygota</taxon>
        <taxon>Neoptera</taxon>
        <taxon>Endopterygota</taxon>
        <taxon>Diptera</taxon>
        <taxon>Brachycera</taxon>
        <taxon>Muscomorpha</taxon>
        <taxon>Ephydroidea</taxon>
        <taxon>Drosophilidae</taxon>
        <taxon>Drosophila</taxon>
        <taxon>Hawaiian Drosophila</taxon>
    </lineage>
</organism>
<dbReference type="EC" id="1.4.3.5" evidence="4"/>
<dbReference type="PANTHER" id="PTHR10851:SF4">
    <property type="entry name" value="PYRIDOXAL 5'-PHOSPHATE SYNTHASE"/>
    <property type="match status" value="1"/>
</dbReference>
<reference evidence="8 9" key="1">
    <citation type="journal article" date="2007" name="Nature">
        <title>Evolution of genes and genomes on the Drosophila phylogeny.</title>
        <authorList>
            <consortium name="Drosophila 12 Genomes Consortium"/>
            <person name="Clark A.G."/>
            <person name="Eisen M.B."/>
            <person name="Smith D.R."/>
            <person name="Bergman C.M."/>
            <person name="Oliver B."/>
            <person name="Markow T.A."/>
            <person name="Kaufman T.C."/>
            <person name="Kellis M."/>
            <person name="Gelbart W."/>
            <person name="Iyer V.N."/>
            <person name="Pollard D.A."/>
            <person name="Sackton T.B."/>
            <person name="Larracuente A.M."/>
            <person name="Singh N.D."/>
            <person name="Abad J.P."/>
            <person name="Abt D.N."/>
            <person name="Adryan B."/>
            <person name="Aguade M."/>
            <person name="Akashi H."/>
            <person name="Anderson W.W."/>
            <person name="Aquadro C.F."/>
            <person name="Ardell D.H."/>
            <person name="Arguello R."/>
            <person name="Artieri C.G."/>
            <person name="Barbash D.A."/>
            <person name="Barker D."/>
            <person name="Barsanti P."/>
            <person name="Batterham P."/>
            <person name="Batzoglou S."/>
            <person name="Begun D."/>
            <person name="Bhutkar A."/>
            <person name="Blanco E."/>
            <person name="Bosak S.A."/>
            <person name="Bradley R.K."/>
            <person name="Brand A.D."/>
            <person name="Brent M.R."/>
            <person name="Brooks A.N."/>
            <person name="Brown R.H."/>
            <person name="Butlin R.K."/>
            <person name="Caggese C."/>
            <person name="Calvi B.R."/>
            <person name="Bernardo de Carvalho A."/>
            <person name="Caspi A."/>
            <person name="Castrezana S."/>
            <person name="Celniker S.E."/>
            <person name="Chang J.L."/>
            <person name="Chapple C."/>
            <person name="Chatterji S."/>
            <person name="Chinwalla A."/>
            <person name="Civetta A."/>
            <person name="Clifton S.W."/>
            <person name="Comeron J.M."/>
            <person name="Costello J.C."/>
            <person name="Coyne J.A."/>
            <person name="Daub J."/>
            <person name="David R.G."/>
            <person name="Delcher A.L."/>
            <person name="Delehaunty K."/>
            <person name="Do C.B."/>
            <person name="Ebling H."/>
            <person name="Edwards K."/>
            <person name="Eickbush T."/>
            <person name="Evans J.D."/>
            <person name="Filipski A."/>
            <person name="Findeiss S."/>
            <person name="Freyhult E."/>
            <person name="Fulton L."/>
            <person name="Fulton R."/>
            <person name="Garcia A.C."/>
            <person name="Gardiner A."/>
            <person name="Garfield D.A."/>
            <person name="Garvin B.E."/>
            <person name="Gibson G."/>
            <person name="Gilbert D."/>
            <person name="Gnerre S."/>
            <person name="Godfrey J."/>
            <person name="Good R."/>
            <person name="Gotea V."/>
            <person name="Gravely B."/>
            <person name="Greenberg A.J."/>
            <person name="Griffiths-Jones S."/>
            <person name="Gross S."/>
            <person name="Guigo R."/>
            <person name="Gustafson E.A."/>
            <person name="Haerty W."/>
            <person name="Hahn M.W."/>
            <person name="Halligan D.L."/>
            <person name="Halpern A.L."/>
            <person name="Halter G.M."/>
            <person name="Han M.V."/>
            <person name="Heger A."/>
            <person name="Hillier L."/>
            <person name="Hinrichs A.S."/>
            <person name="Holmes I."/>
            <person name="Hoskins R.A."/>
            <person name="Hubisz M.J."/>
            <person name="Hultmark D."/>
            <person name="Huntley M.A."/>
            <person name="Jaffe D.B."/>
            <person name="Jagadeeshan S."/>
            <person name="Jeck W.R."/>
            <person name="Johnson J."/>
            <person name="Jones C.D."/>
            <person name="Jordan W.C."/>
            <person name="Karpen G.H."/>
            <person name="Kataoka E."/>
            <person name="Keightley P.D."/>
            <person name="Kheradpour P."/>
            <person name="Kirkness E.F."/>
            <person name="Koerich L.B."/>
            <person name="Kristiansen K."/>
            <person name="Kudrna D."/>
            <person name="Kulathinal R.J."/>
            <person name="Kumar S."/>
            <person name="Kwok R."/>
            <person name="Lander E."/>
            <person name="Langley C.H."/>
            <person name="Lapoint R."/>
            <person name="Lazzaro B.P."/>
            <person name="Lee S.J."/>
            <person name="Levesque L."/>
            <person name="Li R."/>
            <person name="Lin C.F."/>
            <person name="Lin M.F."/>
            <person name="Lindblad-Toh K."/>
            <person name="Llopart A."/>
            <person name="Long M."/>
            <person name="Low L."/>
            <person name="Lozovsky E."/>
            <person name="Lu J."/>
            <person name="Luo M."/>
            <person name="Machado C.A."/>
            <person name="Makalowski W."/>
            <person name="Marzo M."/>
            <person name="Matsuda M."/>
            <person name="Matzkin L."/>
            <person name="McAllister B."/>
            <person name="McBride C.S."/>
            <person name="McKernan B."/>
            <person name="McKernan K."/>
            <person name="Mendez-Lago M."/>
            <person name="Minx P."/>
            <person name="Mollenhauer M.U."/>
            <person name="Montooth K."/>
            <person name="Mount S.M."/>
            <person name="Mu X."/>
            <person name="Myers E."/>
            <person name="Negre B."/>
            <person name="Newfeld S."/>
            <person name="Nielsen R."/>
            <person name="Noor M.A."/>
            <person name="O'Grady P."/>
            <person name="Pachter L."/>
            <person name="Papaceit M."/>
            <person name="Parisi M.J."/>
            <person name="Parisi M."/>
            <person name="Parts L."/>
            <person name="Pedersen J.S."/>
            <person name="Pesole G."/>
            <person name="Phillippy A.M."/>
            <person name="Ponting C.P."/>
            <person name="Pop M."/>
            <person name="Porcelli D."/>
            <person name="Powell J.R."/>
            <person name="Prohaska S."/>
            <person name="Pruitt K."/>
            <person name="Puig M."/>
            <person name="Quesneville H."/>
            <person name="Ram K.R."/>
            <person name="Rand D."/>
            <person name="Rasmussen M.D."/>
            <person name="Reed L.K."/>
            <person name="Reenan R."/>
            <person name="Reily A."/>
            <person name="Remington K.A."/>
            <person name="Rieger T.T."/>
            <person name="Ritchie M.G."/>
            <person name="Robin C."/>
            <person name="Rogers Y.H."/>
            <person name="Rohde C."/>
            <person name="Rozas J."/>
            <person name="Rubenfield M.J."/>
            <person name="Ruiz A."/>
            <person name="Russo S."/>
            <person name="Salzberg S.L."/>
            <person name="Sanchez-Gracia A."/>
            <person name="Saranga D.J."/>
            <person name="Sato H."/>
            <person name="Schaeffer S.W."/>
            <person name="Schatz M.C."/>
            <person name="Schlenke T."/>
            <person name="Schwartz R."/>
            <person name="Segarra C."/>
            <person name="Singh R.S."/>
            <person name="Sirot L."/>
            <person name="Sirota M."/>
            <person name="Sisneros N.B."/>
            <person name="Smith C.D."/>
            <person name="Smith T.F."/>
            <person name="Spieth J."/>
            <person name="Stage D.E."/>
            <person name="Stark A."/>
            <person name="Stephan W."/>
            <person name="Strausberg R.L."/>
            <person name="Strempel S."/>
            <person name="Sturgill D."/>
            <person name="Sutton G."/>
            <person name="Sutton G.G."/>
            <person name="Tao W."/>
            <person name="Teichmann S."/>
            <person name="Tobari Y.N."/>
            <person name="Tomimura Y."/>
            <person name="Tsolas J.M."/>
            <person name="Valente V.L."/>
            <person name="Venter E."/>
            <person name="Venter J.C."/>
            <person name="Vicario S."/>
            <person name="Vieira F.G."/>
            <person name="Vilella A.J."/>
            <person name="Villasante A."/>
            <person name="Walenz B."/>
            <person name="Wang J."/>
            <person name="Wasserman M."/>
            <person name="Watts T."/>
            <person name="Wilson D."/>
            <person name="Wilson R.K."/>
            <person name="Wing R.A."/>
            <person name="Wolfner M.F."/>
            <person name="Wong A."/>
            <person name="Wong G.K."/>
            <person name="Wu C.I."/>
            <person name="Wu G."/>
            <person name="Yamamoto D."/>
            <person name="Yang H.P."/>
            <person name="Yang S.P."/>
            <person name="Yorke J.A."/>
            <person name="Yoshida K."/>
            <person name="Zdobnov E."/>
            <person name="Zhang P."/>
            <person name="Zhang Y."/>
            <person name="Zimin A.V."/>
            <person name="Baldwin J."/>
            <person name="Abdouelleil A."/>
            <person name="Abdulkadir J."/>
            <person name="Abebe A."/>
            <person name="Abera B."/>
            <person name="Abreu J."/>
            <person name="Acer S.C."/>
            <person name="Aftuck L."/>
            <person name="Alexander A."/>
            <person name="An P."/>
            <person name="Anderson E."/>
            <person name="Anderson S."/>
            <person name="Arachi H."/>
            <person name="Azer M."/>
            <person name="Bachantsang P."/>
            <person name="Barry A."/>
            <person name="Bayul T."/>
            <person name="Berlin A."/>
            <person name="Bessette D."/>
            <person name="Bloom T."/>
            <person name="Blye J."/>
            <person name="Boguslavskiy L."/>
            <person name="Bonnet C."/>
            <person name="Boukhgalter B."/>
            <person name="Bourzgui I."/>
            <person name="Brown A."/>
            <person name="Cahill P."/>
            <person name="Channer S."/>
            <person name="Cheshatsang Y."/>
            <person name="Chuda L."/>
            <person name="Citroen M."/>
            <person name="Collymore A."/>
            <person name="Cooke P."/>
            <person name="Costello M."/>
            <person name="D'Aco K."/>
            <person name="Daza R."/>
            <person name="De Haan G."/>
            <person name="DeGray S."/>
            <person name="DeMaso C."/>
            <person name="Dhargay N."/>
            <person name="Dooley K."/>
            <person name="Dooley E."/>
            <person name="Doricent M."/>
            <person name="Dorje P."/>
            <person name="Dorjee K."/>
            <person name="Dupes A."/>
            <person name="Elong R."/>
            <person name="Falk J."/>
            <person name="Farina A."/>
            <person name="Faro S."/>
            <person name="Ferguson D."/>
            <person name="Fisher S."/>
            <person name="Foley C.D."/>
            <person name="Franke A."/>
            <person name="Friedrich D."/>
            <person name="Gadbois L."/>
            <person name="Gearin G."/>
            <person name="Gearin C.R."/>
            <person name="Giannoukos G."/>
            <person name="Goode T."/>
            <person name="Graham J."/>
            <person name="Grandbois E."/>
            <person name="Grewal S."/>
            <person name="Gyaltsen K."/>
            <person name="Hafez N."/>
            <person name="Hagos B."/>
            <person name="Hall J."/>
            <person name="Henson C."/>
            <person name="Hollinger A."/>
            <person name="Honan T."/>
            <person name="Huard M.D."/>
            <person name="Hughes L."/>
            <person name="Hurhula B."/>
            <person name="Husby M.E."/>
            <person name="Kamat A."/>
            <person name="Kanga B."/>
            <person name="Kashin S."/>
            <person name="Khazanovich D."/>
            <person name="Kisner P."/>
            <person name="Lance K."/>
            <person name="Lara M."/>
            <person name="Lee W."/>
            <person name="Lennon N."/>
            <person name="Letendre F."/>
            <person name="LeVine R."/>
            <person name="Lipovsky A."/>
            <person name="Liu X."/>
            <person name="Liu J."/>
            <person name="Liu S."/>
            <person name="Lokyitsang T."/>
            <person name="Lokyitsang Y."/>
            <person name="Lubonja R."/>
            <person name="Lui A."/>
            <person name="MacDonald P."/>
            <person name="Magnisalis V."/>
            <person name="Maru K."/>
            <person name="Matthews C."/>
            <person name="McCusker W."/>
            <person name="McDonough S."/>
            <person name="Mehta T."/>
            <person name="Meldrim J."/>
            <person name="Meneus L."/>
            <person name="Mihai O."/>
            <person name="Mihalev A."/>
            <person name="Mihova T."/>
            <person name="Mittelman R."/>
            <person name="Mlenga V."/>
            <person name="Montmayeur A."/>
            <person name="Mulrain L."/>
            <person name="Navidi A."/>
            <person name="Naylor J."/>
            <person name="Negash T."/>
            <person name="Nguyen T."/>
            <person name="Nguyen N."/>
            <person name="Nicol R."/>
            <person name="Norbu C."/>
            <person name="Norbu N."/>
            <person name="Novod N."/>
            <person name="O'Neill B."/>
            <person name="Osman S."/>
            <person name="Markiewicz E."/>
            <person name="Oyono O.L."/>
            <person name="Patti C."/>
            <person name="Phunkhang P."/>
            <person name="Pierre F."/>
            <person name="Priest M."/>
            <person name="Raghuraman S."/>
            <person name="Rege F."/>
            <person name="Reyes R."/>
            <person name="Rise C."/>
            <person name="Rogov P."/>
            <person name="Ross K."/>
            <person name="Ryan E."/>
            <person name="Settipalli S."/>
            <person name="Shea T."/>
            <person name="Sherpa N."/>
            <person name="Shi L."/>
            <person name="Shih D."/>
            <person name="Sparrow T."/>
            <person name="Spaulding J."/>
            <person name="Stalker J."/>
            <person name="Stange-Thomann N."/>
            <person name="Stavropoulos S."/>
            <person name="Stone C."/>
            <person name="Strader C."/>
            <person name="Tesfaye S."/>
            <person name="Thomson T."/>
            <person name="Thoulutsang Y."/>
            <person name="Thoulutsang D."/>
            <person name="Topham K."/>
            <person name="Topping I."/>
            <person name="Tsamla T."/>
            <person name="Vassiliev H."/>
            <person name="Vo A."/>
            <person name="Wangchuk T."/>
            <person name="Wangdi T."/>
            <person name="Weiand M."/>
            <person name="Wilkinson J."/>
            <person name="Wilson A."/>
            <person name="Yadav S."/>
            <person name="Young G."/>
            <person name="Yu Q."/>
            <person name="Zembek L."/>
            <person name="Zhong D."/>
            <person name="Zimmer A."/>
            <person name="Zwirko Z."/>
            <person name="Jaffe D.B."/>
            <person name="Alvarez P."/>
            <person name="Brockman W."/>
            <person name="Butler J."/>
            <person name="Chin C."/>
            <person name="Gnerre S."/>
            <person name="Grabherr M."/>
            <person name="Kleber M."/>
            <person name="Mauceli E."/>
            <person name="MacCallum I."/>
        </authorList>
    </citation>
    <scope>NUCLEOTIDE SEQUENCE [LARGE SCALE GENOMIC DNA]</scope>
    <source>
        <strain evidence="9">Tucson 15287-2541.00</strain>
    </source>
</reference>
<dbReference type="GO" id="GO:0008615">
    <property type="term" value="P:pyridoxine biosynthetic process"/>
    <property type="evidence" value="ECO:0007669"/>
    <property type="project" value="InterPro"/>
</dbReference>
<dbReference type="OrthoDB" id="303614at2759"/>
<dbReference type="EMBL" id="CH916370">
    <property type="protein sequence ID" value="EDV99555.1"/>
    <property type="molecule type" value="Genomic_DNA"/>
</dbReference>
<keyword evidence="7" id="KW-0560">Oxidoreductase</keyword>
<comment type="pathway">
    <text evidence="3">Cofactor metabolism; pyridoxal 5'-phosphate salvage; pyridoxal 5'-phosphate from pyridoxine 5'-phosphate: step 1/1.</text>
</comment>
<accession>B4JIZ1</accession>
<dbReference type="Proteomes" id="UP000001070">
    <property type="component" value="Unassembled WGS sequence"/>
</dbReference>
<protein>
    <recommendedName>
        <fullName evidence="4">pyridoxal 5'-phosphate synthase</fullName>
        <ecNumber evidence="4">1.4.3.5</ecNumber>
    </recommendedName>
</protein>
<evidence type="ECO:0000256" key="1">
    <source>
        <dbReference type="ARBA" id="ARBA00001917"/>
    </source>
</evidence>
<dbReference type="GO" id="GO:0010181">
    <property type="term" value="F:FMN binding"/>
    <property type="evidence" value="ECO:0007669"/>
    <property type="project" value="InterPro"/>
</dbReference>
<proteinExistence type="predicted"/>
<dbReference type="SUPFAM" id="SSF50475">
    <property type="entry name" value="FMN-binding split barrel"/>
    <property type="match status" value="1"/>
</dbReference>
<evidence type="ECO:0000313" key="9">
    <source>
        <dbReference type="Proteomes" id="UP000001070"/>
    </source>
</evidence>
<keyword evidence="9" id="KW-1185">Reference proteome</keyword>
<evidence type="ECO:0000256" key="6">
    <source>
        <dbReference type="ARBA" id="ARBA00022643"/>
    </source>
</evidence>
<gene>
    <name evidence="8" type="primary">Dgri\GH12411</name>
    <name evidence="8" type="ORF">Dgri_GH12411</name>
</gene>
<evidence type="ECO:0000256" key="3">
    <source>
        <dbReference type="ARBA" id="ARBA00005037"/>
    </source>
</evidence>
<dbReference type="STRING" id="7222.B4JIZ1"/>
<dbReference type="InterPro" id="IPR012349">
    <property type="entry name" value="Split_barrel_FMN-bd"/>
</dbReference>
<dbReference type="UniPathway" id="UPA01068">
    <property type="reaction ID" value="UER00304"/>
</dbReference>
<dbReference type="eggNOG" id="KOG2586">
    <property type="taxonomic scope" value="Eukaryota"/>
</dbReference>
<dbReference type="PhylomeDB" id="B4JIZ1"/>
<evidence type="ECO:0000256" key="5">
    <source>
        <dbReference type="ARBA" id="ARBA00022630"/>
    </source>
</evidence>
<dbReference type="HOGENOM" id="CLU_032263_3_0_1"/>
<dbReference type="AlphaFoldDB" id="B4JIZ1"/>
<evidence type="ECO:0000256" key="2">
    <source>
        <dbReference type="ARBA" id="ARBA00004738"/>
    </source>
</evidence>
<dbReference type="Gene3D" id="2.30.110.10">
    <property type="entry name" value="Electron Transport, Fmn-binding Protein, Chain A"/>
    <property type="match status" value="1"/>
</dbReference>
<dbReference type="OMA" id="ITHRYTR"/>
<dbReference type="KEGG" id="dgr:6565337"/>
<comment type="cofactor">
    <cofactor evidence="1">
        <name>FMN</name>
        <dbReference type="ChEBI" id="CHEBI:58210"/>
    </cofactor>
</comment>